<evidence type="ECO:0000313" key="4">
    <source>
        <dbReference type="EMBL" id="SFB02166.1"/>
    </source>
</evidence>
<dbReference type="PANTHER" id="PTHR43727:SF2">
    <property type="entry name" value="GROUP IV DECARBOXYLASE"/>
    <property type="match status" value="1"/>
</dbReference>
<dbReference type="Pfam" id="PF02784">
    <property type="entry name" value="Orn_Arg_deC_N"/>
    <property type="match status" value="1"/>
</dbReference>
<feature type="domain" description="Orn/DAP/Arg decarboxylase 2 N-terminal" evidence="3">
    <location>
        <begin position="45"/>
        <end position="264"/>
    </location>
</feature>
<dbReference type="PRINTS" id="PR01179">
    <property type="entry name" value="ODADCRBXLASE"/>
</dbReference>
<sequence length="474" mass="53653">MQIPRLSPITSPWMRCLMQDKPTIDELLVNYGSPINIHNPDSMEDNYKAYQDVFEEFKLDYQVFFARKANKTKGVVRKAAAIGMGIDTASLQEYAQCLELGLHPDKIIVTAAIKNKGLIKLAVSNGSLLILDNEDECKLVQKVALELGKSANVGFRVSGFTVDDKKLYSRFGLDADDFELFINENFLQSERYNQLTYRGLHFHLNGYSIKERGNALNQCLSLAELLKQKGLTTEFIDIGGGLLMNYLESESEWDNFHYQLRKAISRKTAPITYGNNGLGIEIWNGLIRGELKTYPFWNANSKGDFLRGILSYKNLSGEKVGDLAREMGVEIRMEPGRSMLDQVGMTVAKVAFRKKDSSGDWLVGLEMNMTQMLSGSADFLLDPYVVYHDDTKNEDSVGVYFTGAYCLERDVLLKRKINLDKLPEVGDVVFFVNTAGYMMHFFESSAHLFPLAENLMLKEYPTEKIDSSSFFKDQ</sequence>
<dbReference type="GO" id="GO:0008836">
    <property type="term" value="F:diaminopimelate decarboxylase activity"/>
    <property type="evidence" value="ECO:0007669"/>
    <property type="project" value="TreeGrafter"/>
</dbReference>
<dbReference type="STRING" id="237018.SAMN04489723_103277"/>
<dbReference type="AlphaFoldDB" id="A0A1I0XP07"/>
<name>A0A1I0XP07_9BACT</name>
<evidence type="ECO:0000256" key="2">
    <source>
        <dbReference type="ARBA" id="ARBA00022898"/>
    </source>
</evidence>
<organism evidence="4 5">
    <name type="scientific">Algoriphagus aquimarinus</name>
    <dbReference type="NCBI Taxonomy" id="237018"/>
    <lineage>
        <taxon>Bacteria</taxon>
        <taxon>Pseudomonadati</taxon>
        <taxon>Bacteroidota</taxon>
        <taxon>Cytophagia</taxon>
        <taxon>Cytophagales</taxon>
        <taxon>Cyclobacteriaceae</taxon>
        <taxon>Algoriphagus</taxon>
    </lineage>
</organism>
<keyword evidence="5" id="KW-1185">Reference proteome</keyword>
<evidence type="ECO:0000313" key="5">
    <source>
        <dbReference type="Proteomes" id="UP000198790"/>
    </source>
</evidence>
<reference evidence="4 5" key="1">
    <citation type="submission" date="2016-10" db="EMBL/GenBank/DDBJ databases">
        <authorList>
            <person name="de Groot N.N."/>
        </authorList>
    </citation>
    <scope>NUCLEOTIDE SEQUENCE [LARGE SCALE GENOMIC DNA]</scope>
    <source>
        <strain evidence="4 5">DSM 23399</strain>
    </source>
</reference>
<proteinExistence type="predicted"/>
<dbReference type="InterPro" id="IPR022653">
    <property type="entry name" value="De-COase2_pyr-phos_BS"/>
</dbReference>
<dbReference type="SUPFAM" id="SSF51419">
    <property type="entry name" value="PLP-binding barrel"/>
    <property type="match status" value="1"/>
</dbReference>
<dbReference type="SUPFAM" id="SSF50621">
    <property type="entry name" value="Alanine racemase C-terminal domain-like"/>
    <property type="match status" value="1"/>
</dbReference>
<dbReference type="InterPro" id="IPR029066">
    <property type="entry name" value="PLP-binding_barrel"/>
</dbReference>
<keyword evidence="2" id="KW-0663">Pyridoxal phosphate</keyword>
<dbReference type="GO" id="GO:0009089">
    <property type="term" value="P:lysine biosynthetic process via diaminopimelate"/>
    <property type="evidence" value="ECO:0007669"/>
    <property type="project" value="TreeGrafter"/>
</dbReference>
<evidence type="ECO:0000259" key="3">
    <source>
        <dbReference type="Pfam" id="PF02784"/>
    </source>
</evidence>
<comment type="cofactor">
    <cofactor evidence="1">
        <name>pyridoxal 5'-phosphate</name>
        <dbReference type="ChEBI" id="CHEBI:597326"/>
    </cofactor>
</comment>
<dbReference type="Gene3D" id="2.40.37.10">
    <property type="entry name" value="Lyase, Ornithine Decarboxylase, Chain A, domain 1"/>
    <property type="match status" value="1"/>
</dbReference>
<evidence type="ECO:0000256" key="1">
    <source>
        <dbReference type="ARBA" id="ARBA00001933"/>
    </source>
</evidence>
<dbReference type="Gene3D" id="3.20.20.10">
    <property type="entry name" value="Alanine racemase"/>
    <property type="match status" value="1"/>
</dbReference>
<dbReference type="Proteomes" id="UP000198790">
    <property type="component" value="Unassembled WGS sequence"/>
</dbReference>
<accession>A0A1I0XP07</accession>
<protein>
    <submittedName>
        <fullName evidence="4">Diaminopimelate decarboxylase</fullName>
    </submittedName>
</protein>
<dbReference type="PANTHER" id="PTHR43727">
    <property type="entry name" value="DIAMINOPIMELATE DECARBOXYLASE"/>
    <property type="match status" value="1"/>
</dbReference>
<dbReference type="InterPro" id="IPR022644">
    <property type="entry name" value="De-COase2_N"/>
</dbReference>
<dbReference type="InterPro" id="IPR000183">
    <property type="entry name" value="Orn/DAP/Arg_de-COase"/>
</dbReference>
<dbReference type="PROSITE" id="PS00878">
    <property type="entry name" value="ODR_DC_2_1"/>
    <property type="match status" value="1"/>
</dbReference>
<dbReference type="InterPro" id="IPR009006">
    <property type="entry name" value="Ala_racemase/Decarboxylase_C"/>
</dbReference>
<gene>
    <name evidence="4" type="ORF">SAMN04489723_103277</name>
</gene>
<dbReference type="EMBL" id="FOKK01000003">
    <property type="protein sequence ID" value="SFB02166.1"/>
    <property type="molecule type" value="Genomic_DNA"/>
</dbReference>